<evidence type="ECO:0000313" key="2">
    <source>
        <dbReference type="Proteomes" id="UP001060215"/>
    </source>
</evidence>
<reference evidence="1 2" key="1">
    <citation type="journal article" date="2022" name="Plant J.">
        <title>Chromosome-level genome of Camellia lanceoleosa provides a valuable resource for understanding genome evolution and self-incompatibility.</title>
        <authorList>
            <person name="Gong W."/>
            <person name="Xiao S."/>
            <person name="Wang L."/>
            <person name="Liao Z."/>
            <person name="Chang Y."/>
            <person name="Mo W."/>
            <person name="Hu G."/>
            <person name="Li W."/>
            <person name="Zhao G."/>
            <person name="Zhu H."/>
            <person name="Hu X."/>
            <person name="Ji K."/>
            <person name="Xiang X."/>
            <person name="Song Q."/>
            <person name="Yuan D."/>
            <person name="Jin S."/>
            <person name="Zhang L."/>
        </authorList>
    </citation>
    <scope>NUCLEOTIDE SEQUENCE [LARGE SCALE GENOMIC DNA]</scope>
    <source>
        <strain evidence="1">SQ_2022a</strain>
    </source>
</reference>
<dbReference type="EMBL" id="CM045760">
    <property type="protein sequence ID" value="KAI8027160.1"/>
    <property type="molecule type" value="Genomic_DNA"/>
</dbReference>
<evidence type="ECO:0000313" key="1">
    <source>
        <dbReference type="EMBL" id="KAI8027160.1"/>
    </source>
</evidence>
<comment type="caution">
    <text evidence="1">The sequence shown here is derived from an EMBL/GenBank/DDBJ whole genome shotgun (WGS) entry which is preliminary data.</text>
</comment>
<keyword evidence="2" id="KW-1185">Reference proteome</keyword>
<gene>
    <name evidence="1" type="ORF">LOK49_LG02G03634</name>
</gene>
<proteinExistence type="predicted"/>
<name>A0ACC0INL0_9ERIC</name>
<accession>A0ACC0INL0</accession>
<dbReference type="Proteomes" id="UP001060215">
    <property type="component" value="Chromosome 3"/>
</dbReference>
<sequence length="277" mass="31603">MGSRFTSCRFIFYVLLVSQCTHTNCIREITEKTWKDANKEASDLQQTAIDDDLQIFFTVDDLKVGKTISIYFPIKDPSTTPHLLTREEANSIPFSSSKLPQILDFFSFSKHSPQSKAMQYTLSQCELEPLKGETNFCATSLEFMLDLARGMFGLKKKFRVLTTKYLSSHNAVLQNYTVLDVAKEIETPKMVACHAMPFTLTLFFTVTGKRVITECLRWHCVVAMMGREWKLLVFAIWICRSGTRITQCFGFSGLGLDSLLFVIFSLLIILFGLHHLI</sequence>
<organism evidence="1 2">
    <name type="scientific">Camellia lanceoleosa</name>
    <dbReference type="NCBI Taxonomy" id="1840588"/>
    <lineage>
        <taxon>Eukaryota</taxon>
        <taxon>Viridiplantae</taxon>
        <taxon>Streptophyta</taxon>
        <taxon>Embryophyta</taxon>
        <taxon>Tracheophyta</taxon>
        <taxon>Spermatophyta</taxon>
        <taxon>Magnoliopsida</taxon>
        <taxon>eudicotyledons</taxon>
        <taxon>Gunneridae</taxon>
        <taxon>Pentapetalae</taxon>
        <taxon>asterids</taxon>
        <taxon>Ericales</taxon>
        <taxon>Theaceae</taxon>
        <taxon>Camellia</taxon>
    </lineage>
</organism>
<protein>
    <submittedName>
        <fullName evidence="1">BURP domain-containing protein BNM2A</fullName>
    </submittedName>
</protein>